<dbReference type="EMBL" id="CCBN010000004">
    <property type="protein sequence ID" value="CDO53287.1"/>
    <property type="molecule type" value="Genomic_DNA"/>
</dbReference>
<feature type="compositionally biased region" description="Polar residues" evidence="1">
    <location>
        <begin position="248"/>
        <end position="264"/>
    </location>
</feature>
<proteinExistence type="predicted"/>
<reference evidence="3" key="2">
    <citation type="journal article" date="2020" name="Front. Microbiol.">
        <title>Phenotypic and Genetic Characterization of the Cheese Ripening Yeast Geotrichum candidum.</title>
        <authorList>
            <person name="Perkins V."/>
            <person name="Vignola S."/>
            <person name="Lessard M.H."/>
            <person name="Plante P.L."/>
            <person name="Corbeil J."/>
            <person name="Dugat-Bony E."/>
            <person name="Frenette M."/>
            <person name="Labrie S."/>
        </authorList>
    </citation>
    <scope>NUCLEOTIDE SEQUENCE</scope>
    <source>
        <strain evidence="3">LMA-70</strain>
    </source>
</reference>
<dbReference type="Pfam" id="PF17234">
    <property type="entry name" value="MPM1"/>
    <property type="match status" value="1"/>
</dbReference>
<reference evidence="3" key="3">
    <citation type="submission" date="2020-01" db="EMBL/GenBank/DDBJ databases">
        <authorList>
            <person name="Perkins V."/>
            <person name="Lessard M.-H."/>
            <person name="Dugat-Bony E."/>
            <person name="Frenette M."/>
            <person name="Labrie S."/>
        </authorList>
    </citation>
    <scope>NUCLEOTIDE SEQUENCE</scope>
    <source>
        <strain evidence="3">LMA-70</strain>
    </source>
</reference>
<gene>
    <name evidence="2" type="ORF">BN980_GECA04s07292g</name>
    <name evidence="3" type="ORF">DV451_004368</name>
</gene>
<evidence type="ECO:0000256" key="1">
    <source>
        <dbReference type="SAM" id="MobiDB-lite"/>
    </source>
</evidence>
<evidence type="ECO:0000313" key="4">
    <source>
        <dbReference type="Proteomes" id="UP000242525"/>
    </source>
</evidence>
<feature type="region of interest" description="Disordered" evidence="1">
    <location>
        <begin position="248"/>
        <end position="270"/>
    </location>
</feature>
<evidence type="ECO:0008006" key="5">
    <source>
        <dbReference type="Google" id="ProtNLM"/>
    </source>
</evidence>
<evidence type="ECO:0000313" key="2">
    <source>
        <dbReference type="EMBL" id="CDO53287.1"/>
    </source>
</evidence>
<accession>A0A0J9X913</accession>
<dbReference type="OrthoDB" id="4044171at2759"/>
<feature type="region of interest" description="Disordered" evidence="1">
    <location>
        <begin position="203"/>
        <end position="231"/>
    </location>
</feature>
<keyword evidence="4" id="KW-1185">Reference proteome</keyword>
<feature type="compositionally biased region" description="Basic and acidic residues" evidence="1">
    <location>
        <begin position="208"/>
        <end position="217"/>
    </location>
</feature>
<comment type="caution">
    <text evidence="2">The sequence shown here is derived from an EMBL/GenBank/DDBJ whole genome shotgun (WGS) entry which is preliminary data.</text>
</comment>
<evidence type="ECO:0000313" key="3">
    <source>
        <dbReference type="EMBL" id="KAF5096209.1"/>
    </source>
</evidence>
<dbReference type="Proteomes" id="UP000750522">
    <property type="component" value="Unassembled WGS sequence"/>
</dbReference>
<organism evidence="2 4">
    <name type="scientific">Geotrichum candidum</name>
    <name type="common">Oospora lactis</name>
    <name type="synonym">Dipodascus geotrichum</name>
    <dbReference type="NCBI Taxonomy" id="1173061"/>
    <lineage>
        <taxon>Eukaryota</taxon>
        <taxon>Fungi</taxon>
        <taxon>Dikarya</taxon>
        <taxon>Ascomycota</taxon>
        <taxon>Saccharomycotina</taxon>
        <taxon>Dipodascomycetes</taxon>
        <taxon>Dipodascales</taxon>
        <taxon>Dipodascaceae</taxon>
        <taxon>Geotrichum</taxon>
    </lineage>
</organism>
<reference evidence="2 4" key="1">
    <citation type="submission" date="2014-03" db="EMBL/GenBank/DDBJ databases">
        <authorList>
            <person name="Casaregola S."/>
        </authorList>
    </citation>
    <scope>NUCLEOTIDE SEQUENCE [LARGE SCALE GENOMIC DNA]</scope>
    <source>
        <strain evidence="2 4">CLIB 918</strain>
    </source>
</reference>
<sequence>MSTDNDKNKPDDKADSLPSFNEFADIFNRTLNFTSRGVGDLLDTYSEGWKDTISETLNSSLPAIILNGTKNGSPDYQDVWSNAGYATDDTSVPLDTTKPDNIWAFPVPSTKQYQRCKDLQGTSVWTRQGVWRCLFPQSQNLLENELNKPVSDTGRQIFGDYNAFLDWKVYMRRLKEEKIEKQREELQRKWQENREKYAQAVETTVSKTGEDSPDKKVVSSSVSTHSYTKDDGTFETKKTVKKWYEDGTSSTVETVSNGPDTDSPSGWFWK</sequence>
<dbReference type="InterPro" id="IPR035187">
    <property type="entry name" value="Mpm1"/>
</dbReference>
<dbReference type="STRING" id="1173061.A0A0J9X913"/>
<protein>
    <recommendedName>
        <fullName evidence="5">Mitochondrial peculiar membrane protein 1</fullName>
    </recommendedName>
</protein>
<name>A0A0J9X913_GEOCN</name>
<dbReference type="EMBL" id="QQZK01000123">
    <property type="protein sequence ID" value="KAF5096209.1"/>
    <property type="molecule type" value="Genomic_DNA"/>
</dbReference>
<dbReference type="Proteomes" id="UP000242525">
    <property type="component" value="Unassembled WGS sequence"/>
</dbReference>
<dbReference type="AlphaFoldDB" id="A0A0J9X913"/>